<dbReference type="SUPFAM" id="SSF55729">
    <property type="entry name" value="Acyl-CoA N-acyltransferases (Nat)"/>
    <property type="match status" value="1"/>
</dbReference>
<dbReference type="AlphaFoldDB" id="A0A0F8ZI43"/>
<dbReference type="InterPro" id="IPR016181">
    <property type="entry name" value="Acyl_CoA_acyltransferase"/>
</dbReference>
<protein>
    <recommendedName>
        <fullName evidence="1">N-acetyltransferase domain-containing protein</fullName>
    </recommendedName>
</protein>
<dbReference type="EMBL" id="LAZR01047775">
    <property type="protein sequence ID" value="KKK93433.1"/>
    <property type="molecule type" value="Genomic_DNA"/>
</dbReference>
<feature type="domain" description="N-acetyltransferase" evidence="1">
    <location>
        <begin position="12"/>
        <end position="159"/>
    </location>
</feature>
<dbReference type="Gene3D" id="3.40.630.30">
    <property type="match status" value="1"/>
</dbReference>
<reference evidence="2" key="1">
    <citation type="journal article" date="2015" name="Nature">
        <title>Complex archaea that bridge the gap between prokaryotes and eukaryotes.</title>
        <authorList>
            <person name="Spang A."/>
            <person name="Saw J.H."/>
            <person name="Jorgensen S.L."/>
            <person name="Zaremba-Niedzwiedzka K."/>
            <person name="Martijn J."/>
            <person name="Lind A.E."/>
            <person name="van Eijk R."/>
            <person name="Schleper C."/>
            <person name="Guy L."/>
            <person name="Ettema T.J."/>
        </authorList>
    </citation>
    <scope>NUCLEOTIDE SEQUENCE</scope>
</reference>
<comment type="caution">
    <text evidence="2">The sequence shown here is derived from an EMBL/GenBank/DDBJ whole genome shotgun (WGS) entry which is preliminary data.</text>
</comment>
<proteinExistence type="predicted"/>
<evidence type="ECO:0000259" key="1">
    <source>
        <dbReference type="PROSITE" id="PS51186"/>
    </source>
</evidence>
<organism evidence="2">
    <name type="scientific">marine sediment metagenome</name>
    <dbReference type="NCBI Taxonomy" id="412755"/>
    <lineage>
        <taxon>unclassified sequences</taxon>
        <taxon>metagenomes</taxon>
        <taxon>ecological metagenomes</taxon>
    </lineage>
</organism>
<name>A0A0F8ZI43_9ZZZZ</name>
<dbReference type="InterPro" id="IPR000182">
    <property type="entry name" value="GNAT_dom"/>
</dbReference>
<dbReference type="PROSITE" id="PS51186">
    <property type="entry name" value="GNAT"/>
    <property type="match status" value="1"/>
</dbReference>
<evidence type="ECO:0000313" key="2">
    <source>
        <dbReference type="EMBL" id="KKK93433.1"/>
    </source>
</evidence>
<dbReference type="GO" id="GO:0016747">
    <property type="term" value="F:acyltransferase activity, transferring groups other than amino-acyl groups"/>
    <property type="evidence" value="ECO:0007669"/>
    <property type="project" value="InterPro"/>
</dbReference>
<accession>A0A0F8ZI43</accession>
<sequence>MELVKEKIKEFTGIRAFKATDMVFIIERGIKEFGLKAMADDHIRELAQAREDNGQCITGVVNDKIIGCGGIDIMWDTVGEVWVLLAYDIGIYSMAAYEVIQDGLKKLIEDNNLRRVQAWGRVGFDASHTLFRHLGFVPEGIARKYGYDGEDFILYALIKDD</sequence>
<gene>
    <name evidence="2" type="ORF">LCGC14_2692910</name>
</gene>